<proteinExistence type="predicted"/>
<evidence type="ECO:0000313" key="1">
    <source>
        <dbReference type="EMBL" id="RHZ72542.1"/>
    </source>
</evidence>
<name>A0A397ICA9_9GLOM</name>
<protein>
    <submittedName>
        <fullName evidence="1">Uncharacterized protein</fullName>
    </submittedName>
</protein>
<evidence type="ECO:0000313" key="2">
    <source>
        <dbReference type="Proteomes" id="UP000266861"/>
    </source>
</evidence>
<sequence>MSSFSTVILVSDTLCLTYCDLGTLDLLGIFDILGLGQLLAFFYKHSIMSYHKYRDNPSTNSFHKFGSKWSFQVTTAFRLLLCVFVPEEQKTLGITNKLARSVLKVLSRFLHQDNNPSLQNGIGTRRVIFYISASNWNVVFARIRTKIKYLSTTNDEWPETAELKN</sequence>
<comment type="caution">
    <text evidence="1">The sequence shown here is derived from an EMBL/GenBank/DDBJ whole genome shotgun (WGS) entry which is preliminary data.</text>
</comment>
<reference evidence="1 2" key="1">
    <citation type="submission" date="2018-08" db="EMBL/GenBank/DDBJ databases">
        <title>Genome and evolution of the arbuscular mycorrhizal fungus Diversispora epigaea (formerly Glomus versiforme) and its bacterial endosymbionts.</title>
        <authorList>
            <person name="Sun X."/>
            <person name="Fei Z."/>
            <person name="Harrison M."/>
        </authorList>
    </citation>
    <scope>NUCLEOTIDE SEQUENCE [LARGE SCALE GENOMIC DNA]</scope>
    <source>
        <strain evidence="1 2">IT104</strain>
    </source>
</reference>
<dbReference type="Proteomes" id="UP000266861">
    <property type="component" value="Unassembled WGS sequence"/>
</dbReference>
<dbReference type="EMBL" id="PQFF01000224">
    <property type="protein sequence ID" value="RHZ72542.1"/>
    <property type="molecule type" value="Genomic_DNA"/>
</dbReference>
<dbReference type="OrthoDB" id="2443390at2759"/>
<dbReference type="STRING" id="1348612.A0A397ICA9"/>
<keyword evidence="2" id="KW-1185">Reference proteome</keyword>
<accession>A0A397ICA9</accession>
<organism evidence="1 2">
    <name type="scientific">Diversispora epigaea</name>
    <dbReference type="NCBI Taxonomy" id="1348612"/>
    <lineage>
        <taxon>Eukaryota</taxon>
        <taxon>Fungi</taxon>
        <taxon>Fungi incertae sedis</taxon>
        <taxon>Mucoromycota</taxon>
        <taxon>Glomeromycotina</taxon>
        <taxon>Glomeromycetes</taxon>
        <taxon>Diversisporales</taxon>
        <taxon>Diversisporaceae</taxon>
        <taxon>Diversispora</taxon>
    </lineage>
</organism>
<dbReference type="AlphaFoldDB" id="A0A397ICA9"/>
<gene>
    <name evidence="1" type="ORF">Glove_242g156</name>
</gene>